<protein>
    <submittedName>
        <fullName evidence="1">Uncharacterized protein</fullName>
    </submittedName>
</protein>
<dbReference type="EMBL" id="GGEC01033902">
    <property type="protein sequence ID" value="MBX14386.1"/>
    <property type="molecule type" value="Transcribed_RNA"/>
</dbReference>
<sequence length="56" mass="6049">MHGCTLLLLAAGRRDERFWFVRGCSSRLAVQLKTLLAAKATVTTSFNPSSSAAACY</sequence>
<dbReference type="AlphaFoldDB" id="A0A2P2L8S9"/>
<reference evidence="1" key="1">
    <citation type="submission" date="2018-02" db="EMBL/GenBank/DDBJ databases">
        <title>Rhizophora mucronata_Transcriptome.</title>
        <authorList>
            <person name="Meera S.P."/>
            <person name="Sreeshan A."/>
            <person name="Augustine A."/>
        </authorList>
    </citation>
    <scope>NUCLEOTIDE SEQUENCE</scope>
    <source>
        <tissue evidence="1">Leaf</tissue>
    </source>
</reference>
<organism evidence="1">
    <name type="scientific">Rhizophora mucronata</name>
    <name type="common">Asiatic mangrove</name>
    <dbReference type="NCBI Taxonomy" id="61149"/>
    <lineage>
        <taxon>Eukaryota</taxon>
        <taxon>Viridiplantae</taxon>
        <taxon>Streptophyta</taxon>
        <taxon>Embryophyta</taxon>
        <taxon>Tracheophyta</taxon>
        <taxon>Spermatophyta</taxon>
        <taxon>Magnoliopsida</taxon>
        <taxon>eudicotyledons</taxon>
        <taxon>Gunneridae</taxon>
        <taxon>Pentapetalae</taxon>
        <taxon>rosids</taxon>
        <taxon>fabids</taxon>
        <taxon>Malpighiales</taxon>
        <taxon>Rhizophoraceae</taxon>
        <taxon>Rhizophora</taxon>
    </lineage>
</organism>
<evidence type="ECO:0000313" key="1">
    <source>
        <dbReference type="EMBL" id="MBX14386.1"/>
    </source>
</evidence>
<name>A0A2P2L8S9_RHIMU</name>
<accession>A0A2P2L8S9</accession>
<proteinExistence type="predicted"/>